<organism evidence="2 3">
    <name type="scientific">Chryseobacterium shigense</name>
    <dbReference type="NCBI Taxonomy" id="297244"/>
    <lineage>
        <taxon>Bacteria</taxon>
        <taxon>Pseudomonadati</taxon>
        <taxon>Bacteroidota</taxon>
        <taxon>Flavobacteriia</taxon>
        <taxon>Flavobacteriales</taxon>
        <taxon>Weeksellaceae</taxon>
        <taxon>Chryseobacterium group</taxon>
        <taxon>Chryseobacterium</taxon>
    </lineage>
</organism>
<proteinExistence type="predicted"/>
<protein>
    <recommendedName>
        <fullName evidence="4">Beta/Gamma crystallin</fullName>
    </recommendedName>
</protein>
<evidence type="ECO:0008006" key="4">
    <source>
        <dbReference type="Google" id="ProtNLM"/>
    </source>
</evidence>
<keyword evidence="3" id="KW-1185">Reference proteome</keyword>
<name>A0A1N7HX51_9FLAO</name>
<dbReference type="RefSeq" id="WP_076504351.1">
    <property type="nucleotide sequence ID" value="NZ_FTNY01000001.1"/>
</dbReference>
<accession>A0A1N7HX51</accession>
<evidence type="ECO:0000313" key="2">
    <source>
        <dbReference type="EMBL" id="SIS29424.1"/>
    </source>
</evidence>
<feature type="signal peptide" evidence="1">
    <location>
        <begin position="1"/>
        <end position="20"/>
    </location>
</feature>
<evidence type="ECO:0000313" key="3">
    <source>
        <dbReference type="Proteomes" id="UP000186373"/>
    </source>
</evidence>
<keyword evidence="1" id="KW-0732">Signal</keyword>
<dbReference type="AlphaFoldDB" id="A0A1N7HX51"/>
<gene>
    <name evidence="2" type="ORF">SAMN05421639_101466</name>
</gene>
<sequence>MKKIILALALMTMPTVTVLANNVNPQPFFKAPVVNSHRSLSKVPNYISYANSISSVTDAENFKLSCRKFTIEVSIGIVSVSTDVTVCIEPNGYGGWQGTISKAGNDSTDLTEVINRLKAKCNEKEINQVQILSPNAQTFDDGLTLVIDSGTYSVLEQDGRNYVALTLSKK</sequence>
<evidence type="ECO:0000256" key="1">
    <source>
        <dbReference type="SAM" id="SignalP"/>
    </source>
</evidence>
<feature type="chain" id="PRO_5012884933" description="Beta/Gamma crystallin" evidence="1">
    <location>
        <begin position="21"/>
        <end position="170"/>
    </location>
</feature>
<dbReference type="Proteomes" id="UP000186373">
    <property type="component" value="Unassembled WGS sequence"/>
</dbReference>
<dbReference type="EMBL" id="FTNY01000001">
    <property type="protein sequence ID" value="SIS29424.1"/>
    <property type="molecule type" value="Genomic_DNA"/>
</dbReference>
<reference evidence="3" key="1">
    <citation type="submission" date="2017-01" db="EMBL/GenBank/DDBJ databases">
        <authorList>
            <person name="Varghese N."/>
            <person name="Submissions S."/>
        </authorList>
    </citation>
    <scope>NUCLEOTIDE SEQUENCE [LARGE SCALE GENOMIC DNA]</scope>
    <source>
        <strain evidence="3">DSM 17126</strain>
    </source>
</reference>